<keyword evidence="5" id="KW-0456">Lyase</keyword>
<dbReference type="SUPFAM" id="SSF53056">
    <property type="entry name" value="beta-carbonic anhydrase, cab"/>
    <property type="match status" value="1"/>
</dbReference>
<feature type="compositionally biased region" description="Polar residues" evidence="9">
    <location>
        <begin position="271"/>
        <end position="290"/>
    </location>
</feature>
<comment type="similarity">
    <text evidence="1">Belongs to the beta-class carbonic anhydrase family.</text>
</comment>
<dbReference type="Pfam" id="PF00484">
    <property type="entry name" value="Pro_CA"/>
    <property type="match status" value="1"/>
</dbReference>
<feature type="binding site" evidence="7">
    <location>
        <position position="182"/>
    </location>
    <ligand>
        <name>Zn(2+)</name>
        <dbReference type="ChEBI" id="CHEBI:29105"/>
    </ligand>
</feature>
<feature type="compositionally biased region" description="Low complexity" evidence="9">
    <location>
        <begin position="482"/>
        <end position="496"/>
    </location>
</feature>
<dbReference type="PROSITE" id="PS50005">
    <property type="entry name" value="TPR"/>
    <property type="match status" value="1"/>
</dbReference>
<comment type="caution">
    <text evidence="10">The sequence shown here is derived from an EMBL/GenBank/DDBJ whole genome shotgun (WGS) entry which is preliminary data.</text>
</comment>
<dbReference type="PANTHER" id="PTHR11002:SF76">
    <property type="entry name" value="CARBONIC ANHYDRASE"/>
    <property type="match status" value="1"/>
</dbReference>
<evidence type="ECO:0000256" key="2">
    <source>
        <dbReference type="ARBA" id="ARBA00012925"/>
    </source>
</evidence>
<dbReference type="Gene3D" id="1.25.40.10">
    <property type="entry name" value="Tetratricopeptide repeat domain"/>
    <property type="match status" value="1"/>
</dbReference>
<dbReference type="Proteomes" id="UP000626109">
    <property type="component" value="Unassembled WGS sequence"/>
</dbReference>
<sequence>MLKTLEGAASTAAGFPTAAVRGGWEAGIEGSGASWTFLYADLICSDLWRIAVSRRLTGIAEPPAILTQRLVGSSRALDKLIACWHCAFVLMFCSCLGQQKQLVDPEIENDSQEESGEGFGPSMLGVRTTVDEPLSASQAIEALQAGNRRFVQGDARAGGLDQRARRALASHGQRPVATVIGCADSRCPVEQLFDARPGDLFVLRNAGNTCTHAEGSMVGSVEYSVAILETKMILVLGHTGCGAIMGATKLFLERSAQKYIKETCQKDAQETTDQSTQASDSEQPPQPGSKSTLLGLLDALVPVAERACVELGGGSSTEEIAAHAVKVNVWRTINFLLSYSLIIREKVASGELELQGAIYNMSSGAVEFLGKSPKQAQLLNYDGHVVPSMGGLARLHRQLPFSIFSNAVRCKDAASAAGGSDASATAAATFASPLSIPAVEEPPWLEALMLLERAASMPTSRVHERPPSAAVRSTGNLPPPKSAFSSPRPARSLPSSERPKPIPASGYFPALVDAPAESEADLSEADASRLQDYLTSFGANEAFEEEDPAWARAIRLLEAVPVLRSRQTAVAAKAPSSASRAPSSEHAEEDAAMARYSKLLGGGASAPVAGAEALGLVSRPRGLAARPALRRGGVKAPKSTFPLAAPPPAAKPPSSGSRAKALDDPLTQAVGRGRLVPSVPRPPVAPDDLEALEDAGLRKEDFVWSEHDFNDGDMENKRVLKGFTKEFKQMAADTPDGLRNPRLLTAALDLALACVKCYELDKADAIYRRAIGECRRRGLPWDVKCIQDMATLRCKQHRQADAAELLEELATKAPPHPATFINLGTVYNQLRQYEKAESWFLQAVNLKGGIPGREDFWNLGIAKKNMTKYDEALPMLEKALAEFQEQVVIYLNSGLMEFAIRSTFALSPAHQRLKRELHDNPPKDRVPVAASSITIGMHMDEEGAKGPWRGMTEAWKAFAEVHGHRWILDTKSHFQGQVFAHFLGLHWATTNSSAGEFWNEIPWLKPQPQSTPTDGPIDYPENPWVARVENYSYPEHLLVSDMPPKYWACLEAMVEAISDNEWTVWIDIDFMVSPCCFDTPFFQQIIGHDRGWGLPHVVVRGTAEEDFPHHCANAGFFIVRNSPIGSMFAELARSKRSWPNVLYSDQGVLAESLLELLELERQVSSRSSALAYEGHCLNHLLFLYPFGFQSYGNYCACHRQALIDFDVEHSQWVRVLEPREEAEVGLLIPSLFMHRGAATNVLTGQHEARGTGWLPLRGWSRDRTRSHVDAWMPKEHQFGGPCGLLPPVIHWASVHHKPQLIYDFLATRFPEELPLDLLVNGTSKELAVAYRKAGDTGRAAWQRFVESSEGSQVLDHARSGALTSSWLDSGACGLTSARMWGLGGFRNKGRDTRDTRLDA</sequence>
<dbReference type="InterPro" id="IPR001765">
    <property type="entry name" value="Carbonic_anhydrase"/>
</dbReference>
<evidence type="ECO:0000256" key="3">
    <source>
        <dbReference type="ARBA" id="ARBA00022723"/>
    </source>
</evidence>
<protein>
    <recommendedName>
        <fullName evidence="2">carbonic anhydrase</fullName>
        <ecNumber evidence="2">4.2.1.1</ecNumber>
    </recommendedName>
</protein>
<feature type="region of interest" description="Disordered" evidence="9">
    <location>
        <begin position="267"/>
        <end position="290"/>
    </location>
</feature>
<evidence type="ECO:0000256" key="1">
    <source>
        <dbReference type="ARBA" id="ARBA00006217"/>
    </source>
</evidence>
<dbReference type="InterPro" id="IPR011990">
    <property type="entry name" value="TPR-like_helical_dom_sf"/>
</dbReference>
<evidence type="ECO:0000256" key="5">
    <source>
        <dbReference type="ARBA" id="ARBA00023239"/>
    </source>
</evidence>
<evidence type="ECO:0000256" key="6">
    <source>
        <dbReference type="ARBA" id="ARBA00048348"/>
    </source>
</evidence>
<dbReference type="SMART" id="SM00028">
    <property type="entry name" value="TPR"/>
    <property type="match status" value="2"/>
</dbReference>
<dbReference type="GO" id="GO:0004089">
    <property type="term" value="F:carbonate dehydratase activity"/>
    <property type="evidence" value="ECO:0007669"/>
    <property type="project" value="UniProtKB-EC"/>
</dbReference>
<evidence type="ECO:0000256" key="7">
    <source>
        <dbReference type="PIRSR" id="PIRSR601765-1"/>
    </source>
</evidence>
<evidence type="ECO:0000256" key="9">
    <source>
        <dbReference type="SAM" id="MobiDB-lite"/>
    </source>
</evidence>
<keyword evidence="4 7" id="KW-0862">Zinc</keyword>
<dbReference type="EC" id="4.2.1.1" evidence="2"/>
<comment type="cofactor">
    <cofactor evidence="7">
        <name>Zn(2+)</name>
        <dbReference type="ChEBI" id="CHEBI:29105"/>
    </cofactor>
    <text evidence="7">Binds 1 zinc ion per subunit.</text>
</comment>
<feature type="binding site" evidence="7">
    <location>
        <position position="238"/>
    </location>
    <ligand>
        <name>Zn(2+)</name>
        <dbReference type="ChEBI" id="CHEBI:29105"/>
    </ligand>
</feature>
<keyword evidence="3 7" id="KW-0479">Metal-binding</keyword>
<name>A0A813JHR2_POLGL</name>
<evidence type="ECO:0000256" key="4">
    <source>
        <dbReference type="ARBA" id="ARBA00022833"/>
    </source>
</evidence>
<feature type="region of interest" description="Disordered" evidence="9">
    <location>
        <begin position="570"/>
        <end position="590"/>
    </location>
</feature>
<dbReference type="Pfam" id="PF13181">
    <property type="entry name" value="TPR_8"/>
    <property type="match status" value="1"/>
</dbReference>
<feature type="region of interest" description="Disordered" evidence="9">
    <location>
        <begin position="628"/>
        <end position="661"/>
    </location>
</feature>
<feature type="binding site" evidence="7">
    <location>
        <position position="184"/>
    </location>
    <ligand>
        <name>Zn(2+)</name>
        <dbReference type="ChEBI" id="CHEBI:29105"/>
    </ligand>
</feature>
<dbReference type="InterPro" id="IPR036874">
    <property type="entry name" value="Carbonic_anhydrase_sf"/>
</dbReference>
<dbReference type="PANTHER" id="PTHR11002">
    <property type="entry name" value="CARBONIC ANHYDRASE"/>
    <property type="match status" value="1"/>
</dbReference>
<dbReference type="SMART" id="SM00947">
    <property type="entry name" value="Pro_CA"/>
    <property type="match status" value="1"/>
</dbReference>
<feature type="compositionally biased region" description="Low complexity" evidence="9">
    <location>
        <begin position="570"/>
        <end position="584"/>
    </location>
</feature>
<organism evidence="10 11">
    <name type="scientific">Polarella glacialis</name>
    <name type="common">Dinoflagellate</name>
    <dbReference type="NCBI Taxonomy" id="89957"/>
    <lineage>
        <taxon>Eukaryota</taxon>
        <taxon>Sar</taxon>
        <taxon>Alveolata</taxon>
        <taxon>Dinophyceae</taxon>
        <taxon>Suessiales</taxon>
        <taxon>Suessiaceae</taxon>
        <taxon>Polarella</taxon>
    </lineage>
</organism>
<keyword evidence="8" id="KW-0802">TPR repeat</keyword>
<feature type="repeat" description="TPR" evidence="8">
    <location>
        <begin position="817"/>
        <end position="850"/>
    </location>
</feature>
<accession>A0A813JHR2</accession>
<evidence type="ECO:0000256" key="8">
    <source>
        <dbReference type="PROSITE-ProRule" id="PRU00339"/>
    </source>
</evidence>
<dbReference type="InterPro" id="IPR019734">
    <property type="entry name" value="TPR_rpt"/>
</dbReference>
<proteinExistence type="inferred from homology"/>
<evidence type="ECO:0000313" key="10">
    <source>
        <dbReference type="EMBL" id="CAE8680382.1"/>
    </source>
</evidence>
<feature type="binding site" evidence="7">
    <location>
        <position position="241"/>
    </location>
    <ligand>
        <name>Zn(2+)</name>
        <dbReference type="ChEBI" id="CHEBI:29105"/>
    </ligand>
</feature>
<feature type="region of interest" description="Disordered" evidence="9">
    <location>
        <begin position="458"/>
        <end position="506"/>
    </location>
</feature>
<dbReference type="EMBL" id="CAJNNW010025847">
    <property type="protein sequence ID" value="CAE8680382.1"/>
    <property type="molecule type" value="Genomic_DNA"/>
</dbReference>
<reference evidence="10" key="1">
    <citation type="submission" date="2021-02" db="EMBL/GenBank/DDBJ databases">
        <authorList>
            <person name="Dougan E. K."/>
            <person name="Rhodes N."/>
            <person name="Thang M."/>
            <person name="Chan C."/>
        </authorList>
    </citation>
    <scope>NUCLEOTIDE SEQUENCE</scope>
</reference>
<comment type="catalytic activity">
    <reaction evidence="6">
        <text>hydrogencarbonate + H(+) = CO2 + H2O</text>
        <dbReference type="Rhea" id="RHEA:10748"/>
        <dbReference type="ChEBI" id="CHEBI:15377"/>
        <dbReference type="ChEBI" id="CHEBI:15378"/>
        <dbReference type="ChEBI" id="CHEBI:16526"/>
        <dbReference type="ChEBI" id="CHEBI:17544"/>
        <dbReference type="EC" id="4.2.1.1"/>
    </reaction>
</comment>
<dbReference type="SUPFAM" id="SSF48452">
    <property type="entry name" value="TPR-like"/>
    <property type="match status" value="1"/>
</dbReference>
<evidence type="ECO:0000313" key="11">
    <source>
        <dbReference type="Proteomes" id="UP000626109"/>
    </source>
</evidence>
<dbReference type="Gene3D" id="3.40.1050.10">
    <property type="entry name" value="Carbonic anhydrase"/>
    <property type="match status" value="1"/>
</dbReference>
<gene>
    <name evidence="10" type="ORF">PGLA2088_LOCUS21870</name>
</gene>
<dbReference type="GO" id="GO:0008270">
    <property type="term" value="F:zinc ion binding"/>
    <property type="evidence" value="ECO:0007669"/>
    <property type="project" value="InterPro"/>
</dbReference>